<keyword evidence="5 7" id="KW-0964">Secreted</keyword>
<evidence type="ECO:0000256" key="7">
    <source>
        <dbReference type="RuleBase" id="RU362065"/>
    </source>
</evidence>
<feature type="domain" description="Flagellar hook-associated protein FlgK helical" evidence="9">
    <location>
        <begin position="92"/>
        <end position="320"/>
    </location>
</feature>
<evidence type="ECO:0000313" key="10">
    <source>
        <dbReference type="EMBL" id="MDZ7277345.1"/>
    </source>
</evidence>
<evidence type="ECO:0000256" key="6">
    <source>
        <dbReference type="ARBA" id="ARBA00023143"/>
    </source>
</evidence>
<dbReference type="InterPro" id="IPR053927">
    <property type="entry name" value="FlgK_helical"/>
</dbReference>
<keyword evidence="10" id="KW-0969">Cilium</keyword>
<dbReference type="Pfam" id="PF22638">
    <property type="entry name" value="FlgK_D1"/>
    <property type="match status" value="1"/>
</dbReference>
<keyword evidence="11" id="KW-1185">Reference proteome</keyword>
<name>A0ABU5LCF1_9GAMM</name>
<dbReference type="RefSeq" id="WP_322541462.1">
    <property type="nucleotide sequence ID" value="NZ_JAOBTT010000001.1"/>
</dbReference>
<reference evidence="11" key="1">
    <citation type="submission" date="2023-07" db="EMBL/GenBank/DDBJ databases">
        <title>Structural and functional analysis of rice phyllospheric bacteria for their antimicrobial properties and defense elicitation against blast disease.</title>
        <authorList>
            <person name="Sahu K.P."/>
            <person name="Asharani P."/>
            <person name="Kumar M."/>
            <person name="Reddy B."/>
            <person name="Kumar A."/>
        </authorList>
    </citation>
    <scope>NUCLEOTIDE SEQUENCE [LARGE SCALE GENOMIC DNA]</scope>
    <source>
        <strain evidence="11">OsEp_Plm_30P10</strain>
    </source>
</reference>
<evidence type="ECO:0000256" key="5">
    <source>
        <dbReference type="ARBA" id="ARBA00022525"/>
    </source>
</evidence>
<dbReference type="PANTHER" id="PTHR30033:SF1">
    <property type="entry name" value="FLAGELLAR HOOK-ASSOCIATED PROTEIN 1"/>
    <property type="match status" value="1"/>
</dbReference>
<proteinExistence type="inferred from homology"/>
<gene>
    <name evidence="7 10" type="primary">flgK</name>
    <name evidence="10" type="ORF">N4G40_03480</name>
</gene>
<keyword evidence="6 7" id="KW-0975">Bacterial flagellum</keyword>
<evidence type="ECO:0000259" key="9">
    <source>
        <dbReference type="Pfam" id="PF22638"/>
    </source>
</evidence>
<accession>A0ABU5LCF1</accession>
<evidence type="ECO:0000259" key="8">
    <source>
        <dbReference type="Pfam" id="PF06429"/>
    </source>
</evidence>
<comment type="similarity">
    <text evidence="3 7">Belongs to the flagella basal body rod proteins family.</text>
</comment>
<sequence length="456" mass="48857">MSIINIGYSGVNAARIGMNVTALNIANAATKGFSRQRIQQNAIGPMGGERLFSGSGVEVSGIERIADRFRIGQVWRATTQNDYFSSGQRYLGALETLLGAENSSVGEGLDAFFAALSGAAEKPDNDAMRQTVLSEAQALATRINHIQDFLQQQRSESEQQQRDLTASVNHTSEAIAHYNARIKETLAVGGDVSILRDQRDELVREISGYLDIRVQESETGDYTLTLPDGQPLVSGSDVGALSMQRDASGALFLQLSFAGSAYTVDSATGGQLGAMHDYQVNTLDSSDARLAGIAEAMAKAFNDQLAKGFDLQGNAGKPLFDFDINNPTGMLQVNALTAEELAFSGDPNSAGNNENLLALVAIKQQTFSIAGQPPATLDAASGALINAVGMQSRQNQTELNAAQAWLQNAVTERDNLSAVDYDEEYVNLTQYTQAYQANMKVIATGDQIFNELLALF</sequence>
<dbReference type="NCBIfam" id="TIGR02492">
    <property type="entry name" value="flgK_ends"/>
    <property type="match status" value="1"/>
</dbReference>
<evidence type="ECO:0000256" key="3">
    <source>
        <dbReference type="ARBA" id="ARBA00009677"/>
    </source>
</evidence>
<evidence type="ECO:0000256" key="4">
    <source>
        <dbReference type="ARBA" id="ARBA00016244"/>
    </source>
</evidence>
<dbReference type="PRINTS" id="PR01005">
    <property type="entry name" value="FLGHOOKAP1"/>
</dbReference>
<comment type="subcellular location">
    <subcellularLocation>
        <location evidence="1 7">Bacterial flagellum</location>
    </subcellularLocation>
    <subcellularLocation>
        <location evidence="2 7">Secreted</location>
    </subcellularLocation>
</comment>
<keyword evidence="10" id="KW-0966">Cell projection</keyword>
<evidence type="ECO:0000256" key="2">
    <source>
        <dbReference type="ARBA" id="ARBA00004613"/>
    </source>
</evidence>
<keyword evidence="10" id="KW-0282">Flagellum</keyword>
<evidence type="ECO:0000313" key="11">
    <source>
        <dbReference type="Proteomes" id="UP001288620"/>
    </source>
</evidence>
<feature type="domain" description="Flagellar basal-body/hook protein C-terminal" evidence="8">
    <location>
        <begin position="417"/>
        <end position="454"/>
    </location>
</feature>
<dbReference type="Proteomes" id="UP001288620">
    <property type="component" value="Unassembled WGS sequence"/>
</dbReference>
<dbReference type="Pfam" id="PF06429">
    <property type="entry name" value="Flg_bbr_C"/>
    <property type="match status" value="1"/>
</dbReference>
<dbReference type="EMBL" id="JAOBTT010000001">
    <property type="protein sequence ID" value="MDZ7277345.1"/>
    <property type="molecule type" value="Genomic_DNA"/>
</dbReference>
<organism evidence="10 11">
    <name type="scientific">Pantoea eucrina</name>
    <dbReference type="NCBI Taxonomy" id="472693"/>
    <lineage>
        <taxon>Bacteria</taxon>
        <taxon>Pseudomonadati</taxon>
        <taxon>Pseudomonadota</taxon>
        <taxon>Gammaproteobacteria</taxon>
        <taxon>Enterobacterales</taxon>
        <taxon>Erwiniaceae</taxon>
        <taxon>Pantoea</taxon>
    </lineage>
</organism>
<dbReference type="InterPro" id="IPR002371">
    <property type="entry name" value="FlgK"/>
</dbReference>
<comment type="caution">
    <text evidence="10">The sequence shown here is derived from an EMBL/GenBank/DDBJ whole genome shotgun (WGS) entry which is preliminary data.</text>
</comment>
<protein>
    <recommendedName>
        <fullName evidence="4 7">Flagellar hook-associated protein 1</fullName>
        <shortName evidence="7">HAP1</shortName>
    </recommendedName>
</protein>
<dbReference type="InterPro" id="IPR010930">
    <property type="entry name" value="Flg_bb/hook_C_dom"/>
</dbReference>
<dbReference type="PANTHER" id="PTHR30033">
    <property type="entry name" value="FLAGELLAR HOOK-ASSOCIATED PROTEIN 1"/>
    <property type="match status" value="1"/>
</dbReference>
<dbReference type="SUPFAM" id="SSF64518">
    <property type="entry name" value="Phase 1 flagellin"/>
    <property type="match status" value="1"/>
</dbReference>
<evidence type="ECO:0000256" key="1">
    <source>
        <dbReference type="ARBA" id="ARBA00004365"/>
    </source>
</evidence>